<dbReference type="Proteomes" id="UP000218238">
    <property type="component" value="Unassembled WGS sequence"/>
</dbReference>
<keyword evidence="2" id="KW-1185">Reference proteome</keyword>
<name>A0A2A2TIA6_9CYAN</name>
<evidence type="ECO:0008006" key="3">
    <source>
        <dbReference type="Google" id="ProtNLM"/>
    </source>
</evidence>
<evidence type="ECO:0000313" key="2">
    <source>
        <dbReference type="Proteomes" id="UP000218238"/>
    </source>
</evidence>
<dbReference type="OrthoDB" id="8432722at2"/>
<reference evidence="1 2" key="1">
    <citation type="submission" date="2017-08" db="EMBL/GenBank/DDBJ databases">
        <title>Draft genome sequence of filamentous cyanobacterium Calothrix elsteri CCALA 953.</title>
        <authorList>
            <person name="Gagunashvili A.N."/>
            <person name="Elster J."/>
            <person name="Andresson O.S."/>
        </authorList>
    </citation>
    <scope>NUCLEOTIDE SEQUENCE [LARGE SCALE GENOMIC DNA]</scope>
    <source>
        <strain evidence="1 2">CCALA 953</strain>
    </source>
</reference>
<dbReference type="Pfam" id="PF13692">
    <property type="entry name" value="Glyco_trans_1_4"/>
    <property type="match status" value="1"/>
</dbReference>
<sequence>MKILYLTTVIPSSRRTGGEIASQNFIDALEQNGHDVLVIGYQRIGDIQQSKKNEIVAGKRHIESHKSKLYPFLWMGNSFLKKYPYSAAKYYSYNYLQILKESLSHDTYDIAIIDHTQIYWVAVLLSEKVKKIIFITHNIEHEIYVSQYQNTQNHLAKYIYQREAHLIKVCEDNLAHMASQVWTLTSHDLEYFIGINQNTKVFDLSSSLNIGIEPLQHQTSSKKIDIAIIGSWTWNANMLGLKWFFQKVYPYLPENLSIHVAGKGAEWLSGEYENVHYCGFVPDVQEFMAQAKAIAIPSVAGGGIQIKTLDAIASGLPIVATPVALRGIFEYPSYIEVAEQPDRFAHILTYLVTSNDFEEDIRYKVLDERKQWLELRQQQFITKIASAIDSL</sequence>
<proteinExistence type="predicted"/>
<organism evidence="1 2">
    <name type="scientific">Brunnivagina elsteri CCALA 953</name>
    <dbReference type="NCBI Taxonomy" id="987040"/>
    <lineage>
        <taxon>Bacteria</taxon>
        <taxon>Bacillati</taxon>
        <taxon>Cyanobacteriota</taxon>
        <taxon>Cyanophyceae</taxon>
        <taxon>Nostocales</taxon>
        <taxon>Calotrichaceae</taxon>
        <taxon>Brunnivagina</taxon>
    </lineage>
</organism>
<dbReference type="Gene3D" id="3.40.50.2000">
    <property type="entry name" value="Glycogen Phosphorylase B"/>
    <property type="match status" value="2"/>
</dbReference>
<protein>
    <recommendedName>
        <fullName evidence="3">Glycosyl transferase family 1</fullName>
    </recommendedName>
</protein>
<accession>A0A2A2TIA6</accession>
<dbReference type="EMBL" id="NTFS01000139">
    <property type="protein sequence ID" value="PAX53463.1"/>
    <property type="molecule type" value="Genomic_DNA"/>
</dbReference>
<gene>
    <name evidence="1" type="ORF">CK510_13900</name>
</gene>
<dbReference type="PANTHER" id="PTHR12526">
    <property type="entry name" value="GLYCOSYLTRANSFERASE"/>
    <property type="match status" value="1"/>
</dbReference>
<dbReference type="SUPFAM" id="SSF53756">
    <property type="entry name" value="UDP-Glycosyltransferase/glycogen phosphorylase"/>
    <property type="match status" value="1"/>
</dbReference>
<dbReference type="RefSeq" id="WP_095722265.1">
    <property type="nucleotide sequence ID" value="NZ_NTFS01000139.1"/>
</dbReference>
<dbReference type="AlphaFoldDB" id="A0A2A2TIA6"/>
<evidence type="ECO:0000313" key="1">
    <source>
        <dbReference type="EMBL" id="PAX53463.1"/>
    </source>
</evidence>
<dbReference type="PANTHER" id="PTHR12526:SF630">
    <property type="entry name" value="GLYCOSYLTRANSFERASE"/>
    <property type="match status" value="1"/>
</dbReference>
<comment type="caution">
    <text evidence="1">The sequence shown here is derived from an EMBL/GenBank/DDBJ whole genome shotgun (WGS) entry which is preliminary data.</text>
</comment>